<evidence type="ECO:0000259" key="4">
    <source>
        <dbReference type="PROSITE" id="PS51000"/>
    </source>
</evidence>
<sequence length="266" mass="29251">MLPLERHRLIVELLGQHGVMRVNEIAQATRVSRETIRRDLSELERKGILTRSHGGALAAENPLPATRAAASALPVEDSQGSFQHRTLLHSEGKMRVARKALQFLQPGQTIVLDGSSTSWFLARQMPEMALTVITPSIRILQTLMSRRSLHLVGLGGDFSPTEESFFGETASRTLREYAIDTLFFSCQGLERDSGLYAGTQAHAALLKQMLLAARQTVALVDGSKLGRTGVARIGGLGELDCLVTERFVDPLLEKEMTWHNVSLQIA</sequence>
<dbReference type="PATRIC" id="fig|1125630.4.peg.2570"/>
<dbReference type="EMBL" id="CP003200">
    <property type="protein sequence ID" value="AEW61341.1"/>
    <property type="molecule type" value="Genomic_DNA"/>
</dbReference>
<dbReference type="KEGG" id="kpm:KPHS_26430"/>
<accession>A0A0H3GTI7</accession>
<dbReference type="InterPro" id="IPR050313">
    <property type="entry name" value="Carb_Metab_HTH_regulators"/>
</dbReference>
<dbReference type="RefSeq" id="YP_005226943.1">
    <property type="nucleotide sequence ID" value="NC_016845.1"/>
</dbReference>
<dbReference type="InterPro" id="IPR014036">
    <property type="entry name" value="DeoR-like_C"/>
</dbReference>
<gene>
    <name evidence="5" type="ordered locus">KPHS_26430</name>
</gene>
<evidence type="ECO:0000256" key="3">
    <source>
        <dbReference type="ARBA" id="ARBA00023163"/>
    </source>
</evidence>
<feature type="domain" description="HTH deoR-type" evidence="4">
    <location>
        <begin position="3"/>
        <end position="58"/>
    </location>
</feature>
<dbReference type="PROSITE" id="PS51000">
    <property type="entry name" value="HTH_DEOR_2"/>
    <property type="match status" value="1"/>
</dbReference>
<dbReference type="InterPro" id="IPR001034">
    <property type="entry name" value="DeoR_HTH"/>
</dbReference>
<dbReference type="SUPFAM" id="SSF46785">
    <property type="entry name" value="Winged helix' DNA-binding domain"/>
    <property type="match status" value="1"/>
</dbReference>
<dbReference type="SUPFAM" id="SSF100950">
    <property type="entry name" value="NagB/RpiA/CoA transferase-like"/>
    <property type="match status" value="1"/>
</dbReference>
<dbReference type="GO" id="GO:0003700">
    <property type="term" value="F:DNA-binding transcription factor activity"/>
    <property type="evidence" value="ECO:0007669"/>
    <property type="project" value="InterPro"/>
</dbReference>
<keyword evidence="2" id="KW-0238">DNA-binding</keyword>
<dbReference type="InterPro" id="IPR037171">
    <property type="entry name" value="NagB/RpiA_transferase-like"/>
</dbReference>
<dbReference type="PRINTS" id="PR00037">
    <property type="entry name" value="HTHLACR"/>
</dbReference>
<dbReference type="Pfam" id="PF08220">
    <property type="entry name" value="HTH_DeoR"/>
    <property type="match status" value="1"/>
</dbReference>
<dbReference type="GO" id="GO:0003677">
    <property type="term" value="F:DNA binding"/>
    <property type="evidence" value="ECO:0007669"/>
    <property type="project" value="UniProtKB-KW"/>
</dbReference>
<dbReference type="GeneID" id="11847661"/>
<organism evidence="5 6">
    <name type="scientific">Klebsiella pneumoniae subsp. pneumoniae (strain HS11286)</name>
    <dbReference type="NCBI Taxonomy" id="1125630"/>
    <lineage>
        <taxon>Bacteria</taxon>
        <taxon>Pseudomonadati</taxon>
        <taxon>Pseudomonadota</taxon>
        <taxon>Gammaproteobacteria</taxon>
        <taxon>Enterobacterales</taxon>
        <taxon>Enterobacteriaceae</taxon>
        <taxon>Klebsiella/Raoultella group</taxon>
        <taxon>Klebsiella</taxon>
        <taxon>Klebsiella pneumoniae complex</taxon>
    </lineage>
</organism>
<dbReference type="Gene3D" id="1.10.10.10">
    <property type="entry name" value="Winged helix-like DNA-binding domain superfamily/Winged helix DNA-binding domain"/>
    <property type="match status" value="1"/>
</dbReference>
<dbReference type="InterPro" id="IPR018356">
    <property type="entry name" value="Tscrpt_reg_HTH_DeoR_CS"/>
</dbReference>
<dbReference type="InterPro" id="IPR036388">
    <property type="entry name" value="WH-like_DNA-bd_sf"/>
</dbReference>
<dbReference type="PANTHER" id="PTHR30363:SF44">
    <property type="entry name" value="AGA OPERON TRANSCRIPTIONAL REPRESSOR-RELATED"/>
    <property type="match status" value="1"/>
</dbReference>
<keyword evidence="1" id="KW-0805">Transcription regulation</keyword>
<evidence type="ECO:0000313" key="6">
    <source>
        <dbReference type="Proteomes" id="UP000007841"/>
    </source>
</evidence>
<dbReference type="Proteomes" id="UP000007841">
    <property type="component" value="Chromosome"/>
</dbReference>
<evidence type="ECO:0000256" key="1">
    <source>
        <dbReference type="ARBA" id="ARBA00023015"/>
    </source>
</evidence>
<dbReference type="InterPro" id="IPR036390">
    <property type="entry name" value="WH_DNA-bd_sf"/>
</dbReference>
<dbReference type="AlphaFoldDB" id="A0A0H3GTI7"/>
<dbReference type="SMART" id="SM01134">
    <property type="entry name" value="DeoRC"/>
    <property type="match status" value="1"/>
</dbReference>
<keyword evidence="3" id="KW-0804">Transcription</keyword>
<dbReference type="STRING" id="1125630.KPHS_26430"/>
<name>A0A0H3GTI7_KLEPH</name>
<dbReference type="HOGENOM" id="CLU_060699_1_2_6"/>
<evidence type="ECO:0000313" key="5">
    <source>
        <dbReference type="EMBL" id="AEW61341.1"/>
    </source>
</evidence>
<dbReference type="PANTHER" id="PTHR30363">
    <property type="entry name" value="HTH-TYPE TRANSCRIPTIONAL REGULATOR SRLR-RELATED"/>
    <property type="match status" value="1"/>
</dbReference>
<proteinExistence type="predicted"/>
<dbReference type="Pfam" id="PF00455">
    <property type="entry name" value="DeoRC"/>
    <property type="match status" value="1"/>
</dbReference>
<protein>
    <submittedName>
        <fullName evidence="5">DeoR transcriptional regulator</fullName>
    </submittedName>
</protein>
<evidence type="ECO:0000256" key="2">
    <source>
        <dbReference type="ARBA" id="ARBA00023125"/>
    </source>
</evidence>
<dbReference type="Gene3D" id="3.40.50.1360">
    <property type="match status" value="1"/>
</dbReference>
<dbReference type="SMART" id="SM00420">
    <property type="entry name" value="HTH_DEOR"/>
    <property type="match status" value="1"/>
</dbReference>
<keyword evidence="6" id="KW-1185">Reference proteome</keyword>
<dbReference type="PROSITE" id="PS00894">
    <property type="entry name" value="HTH_DEOR_1"/>
    <property type="match status" value="1"/>
</dbReference>
<dbReference type="RefSeq" id="WP_004143408.1">
    <property type="nucleotide sequence ID" value="NC_016845.1"/>
</dbReference>
<reference evidence="5 6" key="1">
    <citation type="journal article" date="2012" name="J. Bacteriol.">
        <title>Complete genome sequence of Klebsiella pneumoniae subsp. pneumoniae HS11286, a multidrug-resistant strain isolated from human sputum.</title>
        <authorList>
            <person name="Liu P."/>
            <person name="Li P."/>
            <person name="Jiang X."/>
            <person name="Bi D."/>
            <person name="Xie Y."/>
            <person name="Tai C."/>
            <person name="Deng Z."/>
            <person name="Rajakumar K."/>
            <person name="Ou H.Y."/>
        </authorList>
    </citation>
    <scope>NUCLEOTIDE SEQUENCE [LARGE SCALE GENOMIC DNA]</scope>
    <source>
        <strain evidence="5 6">HS11286</strain>
    </source>
</reference>